<sequence length="245" mass="27830">MEGTKTEPKCDSDFITAERQRLLREYERRETAIGADRYAPWQPAEILLRDERKRLAAAMLQRVHAFPQAGDQCLEIGYGALGWLGELISWGVKEVDLHGIELNARRAQQAQERLPRADLRIGDAAALPWEDETFHLVIVSTVFSSILDAQVRHIIAREITRVVRPGGALLWYDLAVNNPRNHHVRGIKKDELRRLFPRFRGEIKRVSLAAPLARLIAPRSWTLATALGAIPLLRTHLLAVLIKPR</sequence>
<dbReference type="STRING" id="454194.PYK22_01174"/>
<dbReference type="CDD" id="cd02440">
    <property type="entry name" value="AdoMet_MTases"/>
    <property type="match status" value="1"/>
</dbReference>
<dbReference type="Gene3D" id="3.40.50.150">
    <property type="entry name" value="Vaccinia Virus protein VP39"/>
    <property type="match status" value="1"/>
</dbReference>
<keyword evidence="2" id="KW-0830">Ubiquinone</keyword>
<evidence type="ECO:0000313" key="3">
    <source>
        <dbReference type="Proteomes" id="UP000031518"/>
    </source>
</evidence>
<dbReference type="GO" id="GO:0032259">
    <property type="term" value="P:methylation"/>
    <property type="evidence" value="ECO:0007669"/>
    <property type="project" value="UniProtKB-KW"/>
</dbReference>
<gene>
    <name evidence="2" type="ORF">PYK22_01174</name>
</gene>
<feature type="domain" description="Methyltransferase" evidence="1">
    <location>
        <begin position="74"/>
        <end position="167"/>
    </location>
</feature>
<organism evidence="2 3">
    <name type="scientific">Pyrinomonas methylaliphatogenes</name>
    <dbReference type="NCBI Taxonomy" id="454194"/>
    <lineage>
        <taxon>Bacteria</taxon>
        <taxon>Pseudomonadati</taxon>
        <taxon>Acidobacteriota</taxon>
        <taxon>Blastocatellia</taxon>
        <taxon>Blastocatellales</taxon>
        <taxon>Pyrinomonadaceae</taxon>
        <taxon>Pyrinomonas</taxon>
    </lineage>
</organism>
<keyword evidence="2" id="KW-0489">Methyltransferase</keyword>
<name>A0A0B6WVR4_9BACT</name>
<keyword evidence="3" id="KW-1185">Reference proteome</keyword>
<evidence type="ECO:0000313" key="2">
    <source>
        <dbReference type="EMBL" id="CDM65176.1"/>
    </source>
</evidence>
<keyword evidence="2" id="KW-0808">Transferase</keyword>
<dbReference type="AlphaFoldDB" id="A0A0B6WVR4"/>
<accession>A0A0B6WVR4</accession>
<reference evidence="2 3" key="2">
    <citation type="submission" date="2015-01" db="EMBL/GenBank/DDBJ databases">
        <title>Complete genome sequence of Pyrinomonas methylaliphatogenes type strain K22T.</title>
        <authorList>
            <person name="Lee K.C.Y."/>
            <person name="Power J.F."/>
            <person name="Dunfield P.F."/>
            <person name="Morgan X.C."/>
            <person name="Huttenhower C."/>
            <person name="Stott M.B."/>
        </authorList>
    </citation>
    <scope>NUCLEOTIDE SEQUENCE [LARGE SCALE GENOMIC DNA]</scope>
    <source>
        <strain evidence="2 3">K22</strain>
    </source>
</reference>
<dbReference type="Proteomes" id="UP000031518">
    <property type="component" value="Unassembled WGS sequence"/>
</dbReference>
<protein>
    <submittedName>
        <fullName evidence="2">Methylase involved in ubiquinone/menaquinone biosynthesis</fullName>
    </submittedName>
</protein>
<dbReference type="GO" id="GO:0008168">
    <property type="term" value="F:methyltransferase activity"/>
    <property type="evidence" value="ECO:0007669"/>
    <property type="project" value="UniProtKB-KW"/>
</dbReference>
<dbReference type="Pfam" id="PF13649">
    <property type="entry name" value="Methyltransf_25"/>
    <property type="match status" value="1"/>
</dbReference>
<proteinExistence type="predicted"/>
<dbReference type="SUPFAM" id="SSF53335">
    <property type="entry name" value="S-adenosyl-L-methionine-dependent methyltransferases"/>
    <property type="match status" value="1"/>
</dbReference>
<dbReference type="RefSeq" id="WP_060635382.1">
    <property type="nucleotide sequence ID" value="NZ_CBXV010000004.1"/>
</dbReference>
<dbReference type="InterPro" id="IPR041698">
    <property type="entry name" value="Methyltransf_25"/>
</dbReference>
<dbReference type="InterPro" id="IPR029063">
    <property type="entry name" value="SAM-dependent_MTases_sf"/>
</dbReference>
<dbReference type="OrthoDB" id="43862at2"/>
<dbReference type="EMBL" id="CBXV010000004">
    <property type="protein sequence ID" value="CDM65176.1"/>
    <property type="molecule type" value="Genomic_DNA"/>
</dbReference>
<evidence type="ECO:0000259" key="1">
    <source>
        <dbReference type="Pfam" id="PF13649"/>
    </source>
</evidence>
<reference evidence="2 3" key="1">
    <citation type="submission" date="2013-12" db="EMBL/GenBank/DDBJ databases">
        <authorList>
            <person name="Stott M."/>
        </authorList>
    </citation>
    <scope>NUCLEOTIDE SEQUENCE [LARGE SCALE GENOMIC DNA]</scope>
    <source>
        <strain evidence="2 3">K22</strain>
    </source>
</reference>